<feature type="compositionally biased region" description="Basic and acidic residues" evidence="1">
    <location>
        <begin position="42"/>
        <end position="51"/>
    </location>
</feature>
<dbReference type="EMBL" id="JANEYF010000394">
    <property type="protein sequence ID" value="KAJ8970198.1"/>
    <property type="molecule type" value="Genomic_DNA"/>
</dbReference>
<feature type="compositionally biased region" description="Basic residues" evidence="1">
    <location>
        <begin position="94"/>
        <end position="106"/>
    </location>
</feature>
<keyword evidence="3" id="KW-1185">Reference proteome</keyword>
<name>A0AAV8ZV89_9CUCU</name>
<evidence type="ECO:0000313" key="3">
    <source>
        <dbReference type="Proteomes" id="UP001162156"/>
    </source>
</evidence>
<proteinExistence type="predicted"/>
<comment type="caution">
    <text evidence="2">The sequence shown here is derived from an EMBL/GenBank/DDBJ whole genome shotgun (WGS) entry which is preliminary data.</text>
</comment>
<evidence type="ECO:0000313" key="2">
    <source>
        <dbReference type="EMBL" id="KAJ8970198.1"/>
    </source>
</evidence>
<reference evidence="2" key="1">
    <citation type="journal article" date="2023" name="Insect Mol. Biol.">
        <title>Genome sequencing provides insights into the evolution of gene families encoding plant cell wall-degrading enzymes in longhorned beetles.</title>
        <authorList>
            <person name="Shin N.R."/>
            <person name="Okamura Y."/>
            <person name="Kirsch R."/>
            <person name="Pauchet Y."/>
        </authorList>
    </citation>
    <scope>NUCLEOTIDE SEQUENCE</scope>
    <source>
        <strain evidence="2">RBIC_L_NR</strain>
    </source>
</reference>
<feature type="region of interest" description="Disordered" evidence="1">
    <location>
        <begin position="39"/>
        <end position="106"/>
    </location>
</feature>
<dbReference type="AlphaFoldDB" id="A0AAV8ZV89"/>
<gene>
    <name evidence="2" type="ORF">NQ314_001345</name>
</gene>
<feature type="compositionally biased region" description="Polar residues" evidence="1">
    <location>
        <begin position="70"/>
        <end position="91"/>
    </location>
</feature>
<accession>A0AAV8ZV89</accession>
<feature type="region of interest" description="Disordered" evidence="1">
    <location>
        <begin position="1"/>
        <end position="21"/>
    </location>
</feature>
<feature type="compositionally biased region" description="Acidic residues" evidence="1">
    <location>
        <begin position="52"/>
        <end position="68"/>
    </location>
</feature>
<dbReference type="Proteomes" id="UP001162156">
    <property type="component" value="Unassembled WGS sequence"/>
</dbReference>
<protein>
    <submittedName>
        <fullName evidence="2">Uncharacterized protein</fullName>
    </submittedName>
</protein>
<organism evidence="2 3">
    <name type="scientific">Rhamnusium bicolor</name>
    <dbReference type="NCBI Taxonomy" id="1586634"/>
    <lineage>
        <taxon>Eukaryota</taxon>
        <taxon>Metazoa</taxon>
        <taxon>Ecdysozoa</taxon>
        <taxon>Arthropoda</taxon>
        <taxon>Hexapoda</taxon>
        <taxon>Insecta</taxon>
        <taxon>Pterygota</taxon>
        <taxon>Neoptera</taxon>
        <taxon>Endopterygota</taxon>
        <taxon>Coleoptera</taxon>
        <taxon>Polyphaga</taxon>
        <taxon>Cucujiformia</taxon>
        <taxon>Chrysomeloidea</taxon>
        <taxon>Cerambycidae</taxon>
        <taxon>Lepturinae</taxon>
        <taxon>Rhagiini</taxon>
        <taxon>Rhamnusium</taxon>
    </lineage>
</organism>
<sequence length="106" mass="11700">MQNSHIAFAARPAESGTHTPNSSFVLVCAIDLIYPPKQTVVLKKENKKAEKDSDDELEDEDIKDDLVDDASQSGGDHNSGSGSETQTSVDSHNTKTKRRKNRRLDM</sequence>
<evidence type="ECO:0000256" key="1">
    <source>
        <dbReference type="SAM" id="MobiDB-lite"/>
    </source>
</evidence>